<keyword evidence="6" id="KW-0378">Hydrolase</keyword>
<feature type="transmembrane region" description="Helical" evidence="11">
    <location>
        <begin position="43"/>
        <end position="64"/>
    </location>
</feature>
<evidence type="ECO:0000256" key="2">
    <source>
        <dbReference type="ARBA" id="ARBA00008149"/>
    </source>
</evidence>
<evidence type="ECO:0000256" key="6">
    <source>
        <dbReference type="ARBA" id="ARBA00022801"/>
    </source>
</evidence>
<dbReference type="EMBL" id="VMNW02000011">
    <property type="protein sequence ID" value="KAA9162889.1"/>
    <property type="molecule type" value="Genomic_DNA"/>
</dbReference>
<feature type="compositionally biased region" description="Low complexity" evidence="10">
    <location>
        <begin position="523"/>
        <end position="536"/>
    </location>
</feature>
<comment type="similarity">
    <text evidence="2">Belongs to the EccB family.</text>
</comment>
<dbReference type="Pfam" id="PF05108">
    <property type="entry name" value="T7SS_ESX1_EccB"/>
    <property type="match status" value="1"/>
</dbReference>
<keyword evidence="8 11" id="KW-1133">Transmembrane helix</keyword>
<dbReference type="OrthoDB" id="3847604at2"/>
<dbReference type="InterPro" id="IPR042485">
    <property type="entry name" value="T7SS_EccB_R3"/>
</dbReference>
<protein>
    <submittedName>
        <fullName evidence="12">Type VII secretion protein EccB</fullName>
    </submittedName>
</protein>
<reference evidence="12" key="1">
    <citation type="submission" date="2019-09" db="EMBL/GenBank/DDBJ databases">
        <authorList>
            <person name="Teo W.F.A."/>
            <person name="Duangmal K."/>
        </authorList>
    </citation>
    <scope>NUCLEOTIDE SEQUENCE [LARGE SCALE GENOMIC DNA]</scope>
    <source>
        <strain evidence="12">K81G1</strain>
    </source>
</reference>
<evidence type="ECO:0000313" key="12">
    <source>
        <dbReference type="EMBL" id="KAA9162889.1"/>
    </source>
</evidence>
<name>A0A5N0V916_9PSEU</name>
<dbReference type="InterPro" id="IPR044857">
    <property type="entry name" value="T7SS_EccB_R1"/>
</dbReference>
<dbReference type="Gene3D" id="2.40.50.910">
    <property type="entry name" value="Type VII secretion system EccB, repeat 3 domain"/>
    <property type="match status" value="1"/>
</dbReference>
<gene>
    <name evidence="12" type="primary">eccB</name>
    <name evidence="12" type="ORF">FPZ12_010230</name>
</gene>
<evidence type="ECO:0000256" key="10">
    <source>
        <dbReference type="SAM" id="MobiDB-lite"/>
    </source>
</evidence>
<evidence type="ECO:0000313" key="13">
    <source>
        <dbReference type="Proteomes" id="UP000319769"/>
    </source>
</evidence>
<dbReference type="NCBIfam" id="TIGR03919">
    <property type="entry name" value="T7SS_EccB"/>
    <property type="match status" value="1"/>
</dbReference>
<dbReference type="AlphaFoldDB" id="A0A5N0V916"/>
<sequence>MPSTPTTKSQVQAYRFVLRRMQSALVRRDSVMLHDPMRTHGRATMVGVIIAALGLVGFVIFGLISPSPSVPSAPGIVIGKQSGTIYVVSGNPVSLTPTFNLASARLLLMSQSQGGASAPADAEVVPDDSLKDIPHNRRTGIVDGPQLLPSADQRIDDNWAVCDQVIVNKNLPQSIQLQQSTSETTVLAGVSGLGTALSEDQAILAAADNGKYYLIYKTAASDDPNNPTPNTVRAEVDPTQQAVVSTFHLNGAPRRHISTGLLNAIPQVSPLVPPTIPDIGGTSGFAQLQAEGLKNGNVFAVNSVSGSRDVYVLLPTGIQKVSDAVGDLIRAAQSGSTNIPQVSPNEINNVRIIQPNDADALPVGSMPAQVPTILDPTVSTSACLGWTVQDNKPQTTVYVGSATPVPSGVKPVDVNQPGPNGLKVDKFYMPPGRGAVVQSATSADTFGKGPMSLVTDNGLRYGIPDANTLKGLGLDNPAPRPAPESIISLLPTGTSLNTVDAAKSYDDIPVAANAGTYPSVQPSQSSSAGTTGSSGN</sequence>
<keyword evidence="13" id="KW-1185">Reference proteome</keyword>
<comment type="subcellular location">
    <subcellularLocation>
        <location evidence="1">Cell membrane</location>
        <topology evidence="1">Single-pass membrane protein</topology>
    </subcellularLocation>
</comment>
<accession>A0A5N0V916</accession>
<keyword evidence="7" id="KW-0067">ATP-binding</keyword>
<keyword evidence="5" id="KW-0547">Nucleotide-binding</keyword>
<evidence type="ECO:0000256" key="3">
    <source>
        <dbReference type="ARBA" id="ARBA00022475"/>
    </source>
</evidence>
<dbReference type="PANTHER" id="PTHR40765:SF2">
    <property type="entry name" value="ESX-2 SECRETION SYSTEM ATPASE ECCB2"/>
    <property type="match status" value="1"/>
</dbReference>
<dbReference type="InterPro" id="IPR007795">
    <property type="entry name" value="T7SS_EccB"/>
</dbReference>
<comment type="caution">
    <text evidence="12">The sequence shown here is derived from an EMBL/GenBank/DDBJ whole genome shotgun (WGS) entry which is preliminary data.</text>
</comment>
<feature type="region of interest" description="Disordered" evidence="10">
    <location>
        <begin position="118"/>
        <end position="145"/>
    </location>
</feature>
<dbReference type="GO" id="GO:0005886">
    <property type="term" value="C:plasma membrane"/>
    <property type="evidence" value="ECO:0007669"/>
    <property type="project" value="UniProtKB-SubCell"/>
</dbReference>
<dbReference type="GO" id="GO:0016787">
    <property type="term" value="F:hydrolase activity"/>
    <property type="evidence" value="ECO:0007669"/>
    <property type="project" value="UniProtKB-KW"/>
</dbReference>
<keyword evidence="4 11" id="KW-0812">Transmembrane</keyword>
<keyword evidence="9 11" id="KW-0472">Membrane</keyword>
<evidence type="ECO:0000256" key="7">
    <source>
        <dbReference type="ARBA" id="ARBA00022840"/>
    </source>
</evidence>
<evidence type="ECO:0000256" key="5">
    <source>
        <dbReference type="ARBA" id="ARBA00022741"/>
    </source>
</evidence>
<evidence type="ECO:0000256" key="8">
    <source>
        <dbReference type="ARBA" id="ARBA00022989"/>
    </source>
</evidence>
<dbReference type="Gene3D" id="3.30.2390.20">
    <property type="entry name" value="Type VII secretion system EccB, repeat 1 domain"/>
    <property type="match status" value="1"/>
</dbReference>
<dbReference type="PANTHER" id="PTHR40765">
    <property type="entry name" value="ESX-2 SECRETION SYSTEM ATPASE ECCB2"/>
    <property type="match status" value="1"/>
</dbReference>
<evidence type="ECO:0000256" key="11">
    <source>
        <dbReference type="SAM" id="Phobius"/>
    </source>
</evidence>
<evidence type="ECO:0000256" key="4">
    <source>
        <dbReference type="ARBA" id="ARBA00022692"/>
    </source>
</evidence>
<evidence type="ECO:0000256" key="9">
    <source>
        <dbReference type="ARBA" id="ARBA00023136"/>
    </source>
</evidence>
<proteinExistence type="inferred from homology"/>
<keyword evidence="3" id="KW-1003">Cell membrane</keyword>
<dbReference type="Proteomes" id="UP000319769">
    <property type="component" value="Unassembled WGS sequence"/>
</dbReference>
<dbReference type="GO" id="GO:0005576">
    <property type="term" value="C:extracellular region"/>
    <property type="evidence" value="ECO:0007669"/>
    <property type="project" value="TreeGrafter"/>
</dbReference>
<dbReference type="GO" id="GO:0005524">
    <property type="term" value="F:ATP binding"/>
    <property type="evidence" value="ECO:0007669"/>
    <property type="project" value="UniProtKB-KW"/>
</dbReference>
<feature type="region of interest" description="Disordered" evidence="10">
    <location>
        <begin position="512"/>
        <end position="536"/>
    </location>
</feature>
<dbReference type="RefSeq" id="WP_144747670.1">
    <property type="nucleotide sequence ID" value="NZ_VMNW02000011.1"/>
</dbReference>
<evidence type="ECO:0000256" key="1">
    <source>
        <dbReference type="ARBA" id="ARBA00004162"/>
    </source>
</evidence>
<organism evidence="12 13">
    <name type="scientific">Amycolatopsis acidicola</name>
    <dbReference type="NCBI Taxonomy" id="2596893"/>
    <lineage>
        <taxon>Bacteria</taxon>
        <taxon>Bacillati</taxon>
        <taxon>Actinomycetota</taxon>
        <taxon>Actinomycetes</taxon>
        <taxon>Pseudonocardiales</taxon>
        <taxon>Pseudonocardiaceae</taxon>
        <taxon>Amycolatopsis</taxon>
    </lineage>
</organism>